<dbReference type="InterPro" id="IPR051917">
    <property type="entry name" value="Transposase-Integrase"/>
</dbReference>
<dbReference type="PROSITE" id="PS50994">
    <property type="entry name" value="INTEGRASE"/>
    <property type="match status" value="1"/>
</dbReference>
<dbReference type="InterPro" id="IPR025246">
    <property type="entry name" value="IS30-like_HTH"/>
</dbReference>
<dbReference type="GO" id="GO:0015074">
    <property type="term" value="P:DNA integration"/>
    <property type="evidence" value="ECO:0007669"/>
    <property type="project" value="InterPro"/>
</dbReference>
<keyword evidence="1" id="KW-0233">DNA recombination</keyword>
<dbReference type="Gene3D" id="3.30.420.10">
    <property type="entry name" value="Ribonuclease H-like superfamily/Ribonuclease H"/>
    <property type="match status" value="1"/>
</dbReference>
<gene>
    <name evidence="3" type="ORF">D1639_07780</name>
</gene>
<evidence type="ECO:0000313" key="3">
    <source>
        <dbReference type="EMBL" id="NBI34927.1"/>
    </source>
</evidence>
<dbReference type="GO" id="GO:0032196">
    <property type="term" value="P:transposition"/>
    <property type="evidence" value="ECO:0007669"/>
    <property type="project" value="TreeGrafter"/>
</dbReference>
<dbReference type="GO" id="GO:0005829">
    <property type="term" value="C:cytosol"/>
    <property type="evidence" value="ECO:0007669"/>
    <property type="project" value="TreeGrafter"/>
</dbReference>
<dbReference type="AlphaFoldDB" id="A0A7C9NMB6"/>
<comment type="caution">
    <text evidence="3">The sequence shown here is derived from an EMBL/GenBank/DDBJ whole genome shotgun (WGS) entry which is preliminary data.</text>
</comment>
<dbReference type="InterPro" id="IPR012337">
    <property type="entry name" value="RNaseH-like_sf"/>
</dbReference>
<evidence type="ECO:0000259" key="2">
    <source>
        <dbReference type="PROSITE" id="PS50994"/>
    </source>
</evidence>
<sequence>MKSMAAKRYDRLTKADRRAIEAGLRAGKGCREIAASIGRSPSTVTDEVRRNRTWAHKDCRGMRAGSIPEQQRRCEHLLRWPWVCNGCSAFPRPCGRKHRCEYSAIFAQALADSTLSDARRGINAREEDFERIAFTIRDDVCRGMSPEQIRMAHPHLGLAPSTLYRWIGRGYFGMSNLDLRRKVGYKPRKGRTAPKPTPHGPERSHAAFCALGEEACARACEMDTVVGRAADERCLLTLLLRPCRLQLVMLLERKSADETARALDSLERALGASVFSRLFDPLLTDNGPEFADAEGMERSLSEGARTRVFYCDVRASQQKGRCERNHVELRKLLPKGRGIAFDGLERADCATVMSHLNSEPRPSLLGMSPLAMPRAADAEAYEALCCALGMVELPYGKAEMTLDAVNRERKARGAAPLG</sequence>
<feature type="domain" description="Integrase catalytic" evidence="2">
    <location>
        <begin position="197"/>
        <end position="377"/>
    </location>
</feature>
<protein>
    <submittedName>
        <fullName evidence="3">IS30 family transposase</fullName>
    </submittedName>
</protein>
<dbReference type="InterPro" id="IPR036397">
    <property type="entry name" value="RNaseH_sf"/>
</dbReference>
<dbReference type="Pfam" id="PF13936">
    <property type="entry name" value="HTH_38"/>
    <property type="match status" value="1"/>
</dbReference>
<dbReference type="PANTHER" id="PTHR10948">
    <property type="entry name" value="TRANSPOSASE"/>
    <property type="match status" value="1"/>
</dbReference>
<dbReference type="GO" id="GO:0004803">
    <property type="term" value="F:transposase activity"/>
    <property type="evidence" value="ECO:0007669"/>
    <property type="project" value="TreeGrafter"/>
</dbReference>
<dbReference type="GO" id="GO:0003676">
    <property type="term" value="F:nucleic acid binding"/>
    <property type="evidence" value="ECO:0007669"/>
    <property type="project" value="InterPro"/>
</dbReference>
<dbReference type="InterPro" id="IPR001584">
    <property type="entry name" value="Integrase_cat-core"/>
</dbReference>
<reference evidence="3" key="1">
    <citation type="submission" date="2018-08" db="EMBL/GenBank/DDBJ databases">
        <title>Murine metabolic-syndrome-specific gut microbial biobank.</title>
        <authorList>
            <person name="Liu C."/>
        </authorList>
    </citation>
    <scope>NUCLEOTIDE SEQUENCE [LARGE SCALE GENOMIC DNA]</scope>
    <source>
        <strain evidence="3">Z82</strain>
    </source>
</reference>
<proteinExistence type="predicted"/>
<dbReference type="InterPro" id="IPR053392">
    <property type="entry name" value="Transposase_IS30-like"/>
</dbReference>
<dbReference type="GO" id="GO:0006310">
    <property type="term" value="P:DNA recombination"/>
    <property type="evidence" value="ECO:0007669"/>
    <property type="project" value="UniProtKB-KW"/>
</dbReference>
<organism evidence="3">
    <name type="scientific">Muribaculaceae bacterium Z82</name>
    <dbReference type="NCBI Taxonomy" id="2304548"/>
    <lineage>
        <taxon>Bacteria</taxon>
        <taxon>Pseudomonadati</taxon>
        <taxon>Bacteroidota</taxon>
        <taxon>Bacteroidia</taxon>
        <taxon>Bacteroidales</taxon>
        <taxon>Muribaculaceae</taxon>
    </lineage>
</organism>
<accession>A0A7C9NMB6</accession>
<dbReference type="EMBL" id="QWKH01000055">
    <property type="protein sequence ID" value="NBI34927.1"/>
    <property type="molecule type" value="Genomic_DNA"/>
</dbReference>
<name>A0A7C9NMB6_9BACT</name>
<evidence type="ECO:0000256" key="1">
    <source>
        <dbReference type="ARBA" id="ARBA00023172"/>
    </source>
</evidence>
<dbReference type="NCBIfam" id="NF033563">
    <property type="entry name" value="transpos_IS30"/>
    <property type="match status" value="1"/>
</dbReference>
<dbReference type="SUPFAM" id="SSF53098">
    <property type="entry name" value="Ribonuclease H-like"/>
    <property type="match status" value="1"/>
</dbReference>
<dbReference type="PANTHER" id="PTHR10948:SF23">
    <property type="entry name" value="TRANSPOSASE INSI FOR INSERTION SEQUENCE ELEMENT IS30A-RELATED"/>
    <property type="match status" value="1"/>
</dbReference>